<organism evidence="1 2">
    <name type="scientific">Favolaschia claudopus</name>
    <dbReference type="NCBI Taxonomy" id="2862362"/>
    <lineage>
        <taxon>Eukaryota</taxon>
        <taxon>Fungi</taxon>
        <taxon>Dikarya</taxon>
        <taxon>Basidiomycota</taxon>
        <taxon>Agaricomycotina</taxon>
        <taxon>Agaricomycetes</taxon>
        <taxon>Agaricomycetidae</taxon>
        <taxon>Agaricales</taxon>
        <taxon>Marasmiineae</taxon>
        <taxon>Mycenaceae</taxon>
        <taxon>Favolaschia</taxon>
    </lineage>
</organism>
<reference evidence="1 2" key="1">
    <citation type="journal article" date="2024" name="J Genomics">
        <title>Draft genome sequencing and assembly of Favolaschia claudopus CIRM-BRFM 2984 isolated from oak limbs.</title>
        <authorList>
            <person name="Navarro D."/>
            <person name="Drula E."/>
            <person name="Chaduli D."/>
            <person name="Cazenave R."/>
            <person name="Ahrendt S."/>
            <person name="Wang J."/>
            <person name="Lipzen A."/>
            <person name="Daum C."/>
            <person name="Barry K."/>
            <person name="Grigoriev I.V."/>
            <person name="Favel A."/>
            <person name="Rosso M.N."/>
            <person name="Martin F."/>
        </authorList>
    </citation>
    <scope>NUCLEOTIDE SEQUENCE [LARGE SCALE GENOMIC DNA]</scope>
    <source>
        <strain evidence="1 2">CIRM-BRFM 2984</strain>
    </source>
</reference>
<gene>
    <name evidence="1" type="ORF">R3P38DRAFT_3235180</name>
</gene>
<keyword evidence="2" id="KW-1185">Reference proteome</keyword>
<dbReference type="AlphaFoldDB" id="A0AAV9ZFP6"/>
<evidence type="ECO:0000313" key="2">
    <source>
        <dbReference type="Proteomes" id="UP001362999"/>
    </source>
</evidence>
<protein>
    <submittedName>
        <fullName evidence="1">Uncharacterized protein</fullName>
    </submittedName>
</protein>
<comment type="caution">
    <text evidence="1">The sequence shown here is derived from an EMBL/GenBank/DDBJ whole genome shotgun (WGS) entry which is preliminary data.</text>
</comment>
<accession>A0AAV9ZFP6</accession>
<sequence>MQSVARPGTLLETNHPDIERSFRLYNWRTVYAELICDWVKPTISMEEYLKSLPTPDPHYKFTSSDAEDLIMFIGVERRIQPWTSNPMVFLRTLGYEARYQLTELAAYMEGASAAEPKDCSPPSHGATNLQ</sequence>
<dbReference type="Proteomes" id="UP001362999">
    <property type="component" value="Unassembled WGS sequence"/>
</dbReference>
<name>A0AAV9ZFP6_9AGAR</name>
<proteinExistence type="predicted"/>
<dbReference type="EMBL" id="JAWWNJ010000156">
    <property type="protein sequence ID" value="KAK6980851.1"/>
    <property type="molecule type" value="Genomic_DNA"/>
</dbReference>
<evidence type="ECO:0000313" key="1">
    <source>
        <dbReference type="EMBL" id="KAK6980851.1"/>
    </source>
</evidence>